<name>A0A3B0ZFI7_9ZZZZ</name>
<dbReference type="GO" id="GO:0009288">
    <property type="term" value="C:bacterial-type flagellum"/>
    <property type="evidence" value="ECO:0007669"/>
    <property type="project" value="InterPro"/>
</dbReference>
<dbReference type="EMBL" id="UOFQ01000055">
    <property type="protein sequence ID" value="VAW86963.1"/>
    <property type="molecule type" value="Genomic_DNA"/>
</dbReference>
<sequence>MAFSESILSEQCLVQARSLVSSIENGDEDAAIGNLREISRINETKMFQEIGRLTRELHDTLVGFGIETEVSDLAEHDIPDARERLSHVIDVTDQAAHKTLTAVEEAIPVCRELEESASKIEHQWKRFISRDLSADEFRELSREIGGHLEVSADRYSKIKAYLNDILMAQDFQDITGQIIRRVIGMVQDVEDKLIGLIKISGSFDGDDNKLERKPAEKVLEGPQVPGKESATALKSQDEVDDLLSSLGF</sequence>
<dbReference type="GO" id="GO:0050920">
    <property type="term" value="P:regulation of chemotaxis"/>
    <property type="evidence" value="ECO:0007669"/>
    <property type="project" value="InterPro"/>
</dbReference>
<dbReference type="GO" id="GO:0004721">
    <property type="term" value="F:phosphoprotein phosphatase activity"/>
    <property type="evidence" value="ECO:0007669"/>
    <property type="project" value="UniProtKB-KW"/>
</dbReference>
<dbReference type="Gene3D" id="1.10.287.500">
    <property type="entry name" value="Helix hairpin bin"/>
    <property type="match status" value="1"/>
</dbReference>
<keyword evidence="4" id="KW-0963">Cytoplasm</keyword>
<proteinExistence type="inferred from homology"/>
<dbReference type="GO" id="GO:0005737">
    <property type="term" value="C:cytoplasm"/>
    <property type="evidence" value="ECO:0007669"/>
    <property type="project" value="UniProtKB-SubCell"/>
</dbReference>
<feature type="compositionally biased region" description="Basic and acidic residues" evidence="10">
    <location>
        <begin position="208"/>
        <end position="219"/>
    </location>
</feature>
<dbReference type="Pfam" id="PF04344">
    <property type="entry name" value="CheZ"/>
    <property type="match status" value="1"/>
</dbReference>
<evidence type="ECO:0000256" key="4">
    <source>
        <dbReference type="ARBA" id="ARBA00022490"/>
    </source>
</evidence>
<evidence type="ECO:0000256" key="1">
    <source>
        <dbReference type="ARBA" id="ARBA00004496"/>
    </source>
</evidence>
<dbReference type="InterPro" id="IPR007439">
    <property type="entry name" value="Chemotax_Pase_CheZ"/>
</dbReference>
<evidence type="ECO:0000256" key="6">
    <source>
        <dbReference type="ARBA" id="ARBA00022779"/>
    </source>
</evidence>
<dbReference type="PIRSF" id="PIRSF002884">
    <property type="entry name" value="CheZ"/>
    <property type="match status" value="1"/>
</dbReference>
<gene>
    <name evidence="11" type="ORF">MNBD_GAMMA17-1519</name>
</gene>
<reference evidence="11" key="1">
    <citation type="submission" date="2018-06" db="EMBL/GenBank/DDBJ databases">
        <authorList>
            <person name="Zhirakovskaya E."/>
        </authorList>
    </citation>
    <scope>NUCLEOTIDE SEQUENCE</scope>
</reference>
<evidence type="ECO:0000313" key="11">
    <source>
        <dbReference type="EMBL" id="VAW86963.1"/>
    </source>
</evidence>
<keyword evidence="7" id="KW-0378">Hydrolase</keyword>
<evidence type="ECO:0000256" key="2">
    <source>
        <dbReference type="ARBA" id="ARBA00005908"/>
    </source>
</evidence>
<comment type="similarity">
    <text evidence="2">Belongs to the CheZ family.</text>
</comment>
<organism evidence="11">
    <name type="scientific">hydrothermal vent metagenome</name>
    <dbReference type="NCBI Taxonomy" id="652676"/>
    <lineage>
        <taxon>unclassified sequences</taxon>
        <taxon>metagenomes</taxon>
        <taxon>ecological metagenomes</taxon>
    </lineage>
</organism>
<evidence type="ECO:0000256" key="10">
    <source>
        <dbReference type="SAM" id="MobiDB-lite"/>
    </source>
</evidence>
<dbReference type="PANTHER" id="PTHR43693">
    <property type="entry name" value="PROTEIN PHOSPHATASE CHEZ"/>
    <property type="match status" value="1"/>
</dbReference>
<dbReference type="GO" id="GO:0097588">
    <property type="term" value="P:archaeal or bacterial-type flagellum-dependent cell motility"/>
    <property type="evidence" value="ECO:0007669"/>
    <property type="project" value="UniProtKB-KW"/>
</dbReference>
<keyword evidence="6" id="KW-0283">Flagellar rotation</keyword>
<evidence type="ECO:0000256" key="8">
    <source>
        <dbReference type="ARBA" id="ARBA00022912"/>
    </source>
</evidence>
<evidence type="ECO:0000256" key="3">
    <source>
        <dbReference type="ARBA" id="ARBA00018484"/>
    </source>
</evidence>
<accession>A0A3B0ZFI7</accession>
<dbReference type="PANTHER" id="PTHR43693:SF1">
    <property type="entry name" value="PROTEIN PHOSPHATASE CHEZ"/>
    <property type="match status" value="1"/>
</dbReference>
<dbReference type="GO" id="GO:0006935">
    <property type="term" value="P:chemotaxis"/>
    <property type="evidence" value="ECO:0007669"/>
    <property type="project" value="UniProtKB-KW"/>
</dbReference>
<dbReference type="SUPFAM" id="SSF75708">
    <property type="entry name" value="Chemotaxis phosphatase CheZ"/>
    <property type="match status" value="1"/>
</dbReference>
<protein>
    <recommendedName>
        <fullName evidence="3">Protein phosphatase CheZ</fullName>
    </recommendedName>
    <alternativeName>
        <fullName evidence="9">Chemotaxis protein CheZ</fullName>
    </alternativeName>
</protein>
<evidence type="ECO:0000256" key="5">
    <source>
        <dbReference type="ARBA" id="ARBA00022500"/>
    </source>
</evidence>
<keyword evidence="8" id="KW-0904">Protein phosphatase</keyword>
<dbReference type="InterPro" id="IPR050992">
    <property type="entry name" value="CheZ_family_phosphatases"/>
</dbReference>
<feature type="region of interest" description="Disordered" evidence="10">
    <location>
        <begin position="208"/>
        <end position="236"/>
    </location>
</feature>
<evidence type="ECO:0000256" key="7">
    <source>
        <dbReference type="ARBA" id="ARBA00022801"/>
    </source>
</evidence>
<dbReference type="AlphaFoldDB" id="A0A3B0ZFI7"/>
<comment type="subcellular location">
    <subcellularLocation>
        <location evidence="1">Cytoplasm</location>
    </subcellularLocation>
</comment>
<keyword evidence="5" id="KW-0145">Chemotaxis</keyword>
<evidence type="ECO:0000256" key="9">
    <source>
        <dbReference type="ARBA" id="ARBA00029599"/>
    </source>
</evidence>